<dbReference type="Proteomes" id="UP000006447">
    <property type="component" value="Unassembled WGS sequence"/>
</dbReference>
<protein>
    <submittedName>
        <fullName evidence="2">Uncharacterized protein</fullName>
    </submittedName>
</protein>
<evidence type="ECO:0000313" key="2">
    <source>
        <dbReference type="EMBL" id="EID81077.1"/>
    </source>
</evidence>
<accession>I0WXG1</accession>
<dbReference type="AlphaFoldDB" id="I0WXG1"/>
<comment type="caution">
    <text evidence="2">The sequence shown here is derived from an EMBL/GenBank/DDBJ whole genome shotgun (WGS) entry which is preliminary data.</text>
</comment>
<reference evidence="2 3" key="1">
    <citation type="journal article" date="2012" name="J. Bacteriol.">
        <title>Draft genome sequence of the nitrophenol-degrading actinomycete Rhodococcus imtechensis RKJ300.</title>
        <authorList>
            <person name="Vikram S."/>
            <person name="Kumar S."/>
            <person name="Subramanian S."/>
            <person name="Raghava G.P."/>
        </authorList>
    </citation>
    <scope>NUCLEOTIDE SEQUENCE [LARGE SCALE GENOMIC DNA]</scope>
    <source>
        <strain evidence="2 3">RKJ300</strain>
    </source>
</reference>
<gene>
    <name evidence="2" type="ORF">W59_04316</name>
</gene>
<dbReference type="EMBL" id="AJJH01000020">
    <property type="protein sequence ID" value="EID81077.1"/>
    <property type="molecule type" value="Genomic_DNA"/>
</dbReference>
<evidence type="ECO:0000256" key="1">
    <source>
        <dbReference type="SAM" id="MobiDB-lite"/>
    </source>
</evidence>
<proteinExistence type="predicted"/>
<sequence>MTSLTLGAKTGVGPAQRCAGAEVPGLGREPVVDADHDITVLCEVLHQIWAGSLVLKPPTTSVNPHDRRQGLLRFGGTDKIE</sequence>
<name>I0WXG1_RHOOP</name>
<feature type="region of interest" description="Disordered" evidence="1">
    <location>
        <begin position="58"/>
        <end position="81"/>
    </location>
</feature>
<evidence type="ECO:0000313" key="3">
    <source>
        <dbReference type="Proteomes" id="UP000006447"/>
    </source>
</evidence>
<organism evidence="2 3">
    <name type="scientific">Rhodococcus opacus RKJ300 = JCM 13270</name>
    <dbReference type="NCBI Taxonomy" id="1165867"/>
    <lineage>
        <taxon>Bacteria</taxon>
        <taxon>Bacillati</taxon>
        <taxon>Actinomycetota</taxon>
        <taxon>Actinomycetes</taxon>
        <taxon>Mycobacteriales</taxon>
        <taxon>Nocardiaceae</taxon>
        <taxon>Rhodococcus</taxon>
    </lineage>
</organism>